<name>A0ACA9MFX0_9GLOM</name>
<accession>A0ACA9MFX0</accession>
<evidence type="ECO:0000313" key="2">
    <source>
        <dbReference type="Proteomes" id="UP000789702"/>
    </source>
</evidence>
<proteinExistence type="predicted"/>
<dbReference type="EMBL" id="CAJVPU010008944">
    <property type="protein sequence ID" value="CAG8589712.1"/>
    <property type="molecule type" value="Genomic_DNA"/>
</dbReference>
<keyword evidence="2" id="KW-1185">Reference proteome</keyword>
<sequence>MTNSLKFPHHKLNSSQYEEIVNEKKLKKKTKNSNKKNKGRKNKNAHSTVHSNIPIDCKEQPVPVHSIENHPPENCVNNYIPRCNEQLPITKPTKALEDQNRKDSTNTDSSLEKKSLLDEANIIEINLPPNHNSFDRFHRIIKIDELGIITIKIIYPDKPETYIVMDSRPDNINQCNTSEIDQIPSIIPDFIVINLPGMEFSLQVYPNSDECGKPMVISTASYSTYSPCSDYVVRAESEQISTSETSNFHKSTQS</sequence>
<gene>
    <name evidence="1" type="ORF">DHETER_LOCUS6813</name>
</gene>
<protein>
    <submittedName>
        <fullName evidence="1">7130_t:CDS:1</fullName>
    </submittedName>
</protein>
<organism evidence="1 2">
    <name type="scientific">Dentiscutata heterogama</name>
    <dbReference type="NCBI Taxonomy" id="1316150"/>
    <lineage>
        <taxon>Eukaryota</taxon>
        <taxon>Fungi</taxon>
        <taxon>Fungi incertae sedis</taxon>
        <taxon>Mucoromycota</taxon>
        <taxon>Glomeromycotina</taxon>
        <taxon>Glomeromycetes</taxon>
        <taxon>Diversisporales</taxon>
        <taxon>Gigasporaceae</taxon>
        <taxon>Dentiscutata</taxon>
    </lineage>
</organism>
<evidence type="ECO:0000313" key="1">
    <source>
        <dbReference type="EMBL" id="CAG8589712.1"/>
    </source>
</evidence>
<comment type="caution">
    <text evidence="1">The sequence shown here is derived from an EMBL/GenBank/DDBJ whole genome shotgun (WGS) entry which is preliminary data.</text>
</comment>
<dbReference type="Proteomes" id="UP000789702">
    <property type="component" value="Unassembled WGS sequence"/>
</dbReference>
<reference evidence="1" key="1">
    <citation type="submission" date="2021-06" db="EMBL/GenBank/DDBJ databases">
        <authorList>
            <person name="Kallberg Y."/>
            <person name="Tangrot J."/>
            <person name="Rosling A."/>
        </authorList>
    </citation>
    <scope>NUCLEOTIDE SEQUENCE</scope>
    <source>
        <strain evidence="1">IL203A</strain>
    </source>
</reference>